<dbReference type="AlphaFoldDB" id="A0AAW2K0N9"/>
<sequence>MDRCPWNFDKNILILNEVDPDDNPHDIDLNWCAFFIQVQGLPLRQMTSDIAQYIGNRLGKFIEVDQGVKAGLHDANSIIYLFQGAWRRRNRLFSTSKASSSTSMAGSLRGATKKIKGKESTAIIGAIMSQN</sequence>
<accession>A0AAW2K0N9</accession>
<proteinExistence type="predicted"/>
<evidence type="ECO:0000313" key="1">
    <source>
        <dbReference type="EMBL" id="KAL0299573.1"/>
    </source>
</evidence>
<reference evidence="1" key="2">
    <citation type="journal article" date="2024" name="Plant">
        <title>Genomic evolution and insights into agronomic trait innovations of Sesamum species.</title>
        <authorList>
            <person name="Miao H."/>
            <person name="Wang L."/>
            <person name="Qu L."/>
            <person name="Liu H."/>
            <person name="Sun Y."/>
            <person name="Le M."/>
            <person name="Wang Q."/>
            <person name="Wei S."/>
            <person name="Zheng Y."/>
            <person name="Lin W."/>
            <person name="Duan Y."/>
            <person name="Cao H."/>
            <person name="Xiong S."/>
            <person name="Wang X."/>
            <person name="Wei L."/>
            <person name="Li C."/>
            <person name="Ma Q."/>
            <person name="Ju M."/>
            <person name="Zhao R."/>
            <person name="Li G."/>
            <person name="Mu C."/>
            <person name="Tian Q."/>
            <person name="Mei H."/>
            <person name="Zhang T."/>
            <person name="Gao T."/>
            <person name="Zhang H."/>
        </authorList>
    </citation>
    <scope>NUCLEOTIDE SEQUENCE</scope>
    <source>
        <strain evidence="1">G02</strain>
    </source>
</reference>
<gene>
    <name evidence="1" type="ORF">Sradi_6617100</name>
</gene>
<name>A0AAW2K0N9_SESRA</name>
<dbReference type="EMBL" id="JACGWJ010000031">
    <property type="protein sequence ID" value="KAL0299573.1"/>
    <property type="molecule type" value="Genomic_DNA"/>
</dbReference>
<comment type="caution">
    <text evidence="1">The sequence shown here is derived from an EMBL/GenBank/DDBJ whole genome shotgun (WGS) entry which is preliminary data.</text>
</comment>
<organism evidence="1">
    <name type="scientific">Sesamum radiatum</name>
    <name type="common">Black benniseed</name>
    <dbReference type="NCBI Taxonomy" id="300843"/>
    <lineage>
        <taxon>Eukaryota</taxon>
        <taxon>Viridiplantae</taxon>
        <taxon>Streptophyta</taxon>
        <taxon>Embryophyta</taxon>
        <taxon>Tracheophyta</taxon>
        <taxon>Spermatophyta</taxon>
        <taxon>Magnoliopsida</taxon>
        <taxon>eudicotyledons</taxon>
        <taxon>Gunneridae</taxon>
        <taxon>Pentapetalae</taxon>
        <taxon>asterids</taxon>
        <taxon>lamiids</taxon>
        <taxon>Lamiales</taxon>
        <taxon>Pedaliaceae</taxon>
        <taxon>Sesamum</taxon>
    </lineage>
</organism>
<protein>
    <submittedName>
        <fullName evidence="1">Uncharacterized protein</fullName>
    </submittedName>
</protein>
<reference evidence="1" key="1">
    <citation type="submission" date="2020-06" db="EMBL/GenBank/DDBJ databases">
        <authorList>
            <person name="Li T."/>
            <person name="Hu X."/>
            <person name="Zhang T."/>
            <person name="Song X."/>
            <person name="Zhang H."/>
            <person name="Dai N."/>
            <person name="Sheng W."/>
            <person name="Hou X."/>
            <person name="Wei L."/>
        </authorList>
    </citation>
    <scope>NUCLEOTIDE SEQUENCE</scope>
    <source>
        <strain evidence="1">G02</strain>
        <tissue evidence="1">Leaf</tissue>
    </source>
</reference>